<protein>
    <recommendedName>
        <fullName evidence="14">Na(+)/K(+)-exchanging ATPase</fullName>
        <ecNumber evidence="14">7.2.2.13</ecNumber>
    </recommendedName>
</protein>
<evidence type="ECO:0000256" key="16">
    <source>
        <dbReference type="SAM" id="Phobius"/>
    </source>
</evidence>
<dbReference type="InterPro" id="IPR001757">
    <property type="entry name" value="P_typ_ATPase"/>
</dbReference>
<dbReference type="NCBIfam" id="TIGR01494">
    <property type="entry name" value="ATPase_P-type"/>
    <property type="match status" value="2"/>
</dbReference>
<dbReference type="SUPFAM" id="SSF81660">
    <property type="entry name" value="Metal cation-transporting ATPase, ATP-binding domain N"/>
    <property type="match status" value="1"/>
</dbReference>
<dbReference type="PANTHER" id="PTHR43294">
    <property type="entry name" value="SODIUM/POTASSIUM-TRANSPORTING ATPASE SUBUNIT ALPHA"/>
    <property type="match status" value="1"/>
</dbReference>
<dbReference type="SUPFAM" id="SSF81653">
    <property type="entry name" value="Calcium ATPase, transduction domain A"/>
    <property type="match status" value="1"/>
</dbReference>
<keyword evidence="7" id="KW-1278">Translocase</keyword>
<feature type="compositionally biased region" description="Low complexity" evidence="15">
    <location>
        <begin position="1"/>
        <end position="12"/>
    </location>
</feature>
<organism evidence="18 19">
    <name type="scientific">Chilo suppressalis</name>
    <name type="common">Asiatic rice borer moth</name>
    <dbReference type="NCBI Taxonomy" id="168631"/>
    <lineage>
        <taxon>Eukaryota</taxon>
        <taxon>Metazoa</taxon>
        <taxon>Ecdysozoa</taxon>
        <taxon>Arthropoda</taxon>
        <taxon>Hexapoda</taxon>
        <taxon>Insecta</taxon>
        <taxon>Pterygota</taxon>
        <taxon>Neoptera</taxon>
        <taxon>Endopterygota</taxon>
        <taxon>Lepidoptera</taxon>
        <taxon>Glossata</taxon>
        <taxon>Ditrysia</taxon>
        <taxon>Pyraloidea</taxon>
        <taxon>Crambidae</taxon>
        <taxon>Crambinae</taxon>
        <taxon>Chilo</taxon>
    </lineage>
</organism>
<comment type="subcellular location">
    <subcellularLocation>
        <location evidence="1">Cell membrane</location>
        <topology evidence="1">Multi-pass membrane protein</topology>
    </subcellularLocation>
</comment>
<feature type="domain" description="Cation-transporting P-type ATPase N-terminal" evidence="17">
    <location>
        <begin position="43"/>
        <end position="117"/>
    </location>
</feature>
<keyword evidence="5" id="KW-0547">Nucleotide-binding</keyword>
<keyword evidence="9" id="KW-0915">Sodium</keyword>
<keyword evidence="3" id="KW-0740">Sodium/potassium transport</keyword>
<keyword evidence="3" id="KW-0633">Potassium transport</keyword>
<evidence type="ECO:0000256" key="8">
    <source>
        <dbReference type="ARBA" id="ARBA00022989"/>
    </source>
</evidence>
<dbReference type="PANTHER" id="PTHR43294:SF13">
    <property type="entry name" value="SODIUM_POTASSIUM-TRANSPORTING ATPASE SUBUNIT ALPHA"/>
    <property type="match status" value="1"/>
</dbReference>
<evidence type="ECO:0000256" key="2">
    <source>
        <dbReference type="ARBA" id="ARBA00022475"/>
    </source>
</evidence>
<keyword evidence="11" id="KW-0406">Ion transport</keyword>
<dbReference type="InterPro" id="IPR059000">
    <property type="entry name" value="ATPase_P-type_domA"/>
</dbReference>
<evidence type="ECO:0000256" key="3">
    <source>
        <dbReference type="ARBA" id="ARBA00022607"/>
    </source>
</evidence>
<dbReference type="SMART" id="SM00831">
    <property type="entry name" value="Cation_ATPase_N"/>
    <property type="match status" value="1"/>
</dbReference>
<sequence length="967" mass="105820">MKSRTSSLSSLSDLFRPNKPKGLRSRDLSSTRLNVLKKEIYTDSHLISLKELYNIFGTDPVRGLSSARAKELLQYYGSNTLTPATQNGWIRVLFTSLCAGFSTLIWFGALLCLLAYLIETSTKANASKDNLYLGCVLIGVDLICGLFSFYQNFKSSKIMKTFNNMIPMYATCLRDGAINSETLVKDIVKGDIVHVKAGDVVPADIRIIHSKGFKVDNSSLTGECVAVPRGNFEGTANILESPNVAFFSTLCVEGWAVGVVMCCGDLTALGRVAGLAARLRPAPSPLSREISRFMRYISVWALCLGIFVAGASIAMGYPFMQTTIFVIGIIVANVPEGLQPTITASLSLTAQRMVKKNCLIKNLEAIEAMGACNTICSDKTGTLTENKMCVQHLWLSNKIYSVSEPELSNSLQGLQDFNALKICGALCSTATIKAGGGVIGDASETAILNFLGKYGDLSDIRKKYPKVAEIPFTSANKYQVSIHQDKANSQHSLCMKGAPEYVLSRCATIALGNDDVTLTKSMREAVDNVTELLANTGERILAFADLSLDAKIYPLSYNFETDEINFPTDNLRFLGVMGLMDPPRQEVHSSIARVRAAGVRVMMVTGDHPSTARAIAVAVGIATSPQCHVVTGTELRDMTPQLLMKTLEKHYEIVFARTSPTQKLQIVEACQRAGDVVAVTGDGVNDAPALRRADIGISMGITGSQVSKQTADIILMDDNFTTIVMGIEEGRKIFDNLKKSVCYILISNVPEILPVLMFILFSIPLPLGVMTILCVDLGTDMWPAVALSHELPESDVMARPPRASDPLVSARMLHLVYGNLGMVEFAAGMYAYFVLMASHGFYPADLFGIRAQWDNEAVSDVKDSLGQEWTYAERKELERASQAAYFVAVVITQMMNGIICKTRYNSLYHVGMKNKVLNVGLIFELVLSCIICYAPGINDFFRTYPLRWNWRMAPSSNPHRIRNSVGD</sequence>
<evidence type="ECO:0000256" key="11">
    <source>
        <dbReference type="ARBA" id="ARBA00023201"/>
    </source>
</evidence>
<dbReference type="InterPro" id="IPR036412">
    <property type="entry name" value="HAD-like_sf"/>
</dbReference>
<dbReference type="InterPro" id="IPR004014">
    <property type="entry name" value="ATPase_P-typ_cation-transptr_N"/>
</dbReference>
<feature type="transmembrane region" description="Helical" evidence="16">
    <location>
        <begin position="92"/>
        <end position="118"/>
    </location>
</feature>
<feature type="transmembrane region" description="Helical" evidence="16">
    <location>
        <begin position="916"/>
        <end position="937"/>
    </location>
</feature>
<dbReference type="SFLD" id="SFLDG00002">
    <property type="entry name" value="C1.7:_P-type_atpase_like"/>
    <property type="match status" value="1"/>
</dbReference>
<feature type="transmembrane region" description="Helical" evidence="16">
    <location>
        <begin position="752"/>
        <end position="775"/>
    </location>
</feature>
<evidence type="ECO:0000256" key="4">
    <source>
        <dbReference type="ARBA" id="ARBA00022692"/>
    </source>
</evidence>
<dbReference type="EMBL" id="OU963905">
    <property type="protein sequence ID" value="CAH0398768.1"/>
    <property type="molecule type" value="Genomic_DNA"/>
</dbReference>
<evidence type="ECO:0000256" key="10">
    <source>
        <dbReference type="ARBA" id="ARBA00023136"/>
    </source>
</evidence>
<evidence type="ECO:0000313" key="18">
    <source>
        <dbReference type="EMBL" id="CAH0398768.1"/>
    </source>
</evidence>
<proteinExistence type="predicted"/>
<dbReference type="PRINTS" id="PR00121">
    <property type="entry name" value="NAKATPASE"/>
</dbReference>
<gene>
    <name evidence="18" type="ORF">CHILSU_LOCUS1892</name>
</gene>
<dbReference type="Pfam" id="PF00690">
    <property type="entry name" value="Cation_ATPase_N"/>
    <property type="match status" value="1"/>
</dbReference>
<keyword evidence="4 16" id="KW-0812">Transmembrane</keyword>
<keyword evidence="11" id="KW-0813">Transport</keyword>
<dbReference type="InterPro" id="IPR006068">
    <property type="entry name" value="ATPase_P-typ_cation-transptr_C"/>
</dbReference>
<feature type="transmembrane region" description="Helical" evidence="16">
    <location>
        <begin position="883"/>
        <end position="904"/>
    </location>
</feature>
<comment type="subunit">
    <text evidence="13">The sodium/potassium-transporting ATPase is composed of a catalytic alpha subunit, an auxiliary non-catalytic beta subunit and an additional regulatory subunit.</text>
</comment>
<dbReference type="Pfam" id="PF00122">
    <property type="entry name" value="E1-E2_ATPase"/>
    <property type="match status" value="1"/>
</dbReference>
<evidence type="ECO:0000256" key="13">
    <source>
        <dbReference type="ARBA" id="ARBA00038795"/>
    </source>
</evidence>
<dbReference type="Gene3D" id="2.70.150.10">
    <property type="entry name" value="Calcium-transporting ATPase, cytoplasmic transduction domain A"/>
    <property type="match status" value="1"/>
</dbReference>
<dbReference type="SUPFAM" id="SSF56784">
    <property type="entry name" value="HAD-like"/>
    <property type="match status" value="1"/>
</dbReference>
<feature type="transmembrane region" description="Helical" evidence="16">
    <location>
        <begin position="130"/>
        <end position="150"/>
    </location>
</feature>
<keyword evidence="6" id="KW-0067">ATP-binding</keyword>
<evidence type="ECO:0000256" key="7">
    <source>
        <dbReference type="ARBA" id="ARBA00022967"/>
    </source>
</evidence>
<feature type="transmembrane region" description="Helical" evidence="16">
    <location>
        <begin position="297"/>
        <end position="320"/>
    </location>
</feature>
<evidence type="ECO:0000256" key="5">
    <source>
        <dbReference type="ARBA" id="ARBA00022741"/>
    </source>
</evidence>
<feature type="region of interest" description="Disordered" evidence="15">
    <location>
        <begin position="1"/>
        <end position="25"/>
    </location>
</feature>
<dbReference type="Gene3D" id="3.40.1110.10">
    <property type="entry name" value="Calcium-transporting ATPase, cytoplasmic domain N"/>
    <property type="match status" value="1"/>
</dbReference>
<dbReference type="InterPro" id="IPR008250">
    <property type="entry name" value="ATPase_P-typ_transduc_dom_A_sf"/>
</dbReference>
<dbReference type="Pfam" id="PF13246">
    <property type="entry name" value="Cation_ATPase"/>
    <property type="match status" value="1"/>
</dbReference>
<dbReference type="PROSITE" id="PS00154">
    <property type="entry name" value="ATPASE_E1_E2"/>
    <property type="match status" value="1"/>
</dbReference>
<dbReference type="SFLD" id="SFLDS00003">
    <property type="entry name" value="Haloacid_Dehalogenase"/>
    <property type="match status" value="1"/>
</dbReference>
<keyword evidence="8 16" id="KW-1133">Transmembrane helix</keyword>
<keyword evidence="10 16" id="KW-0472">Membrane</keyword>
<keyword evidence="19" id="KW-1185">Reference proteome</keyword>
<dbReference type="InterPro" id="IPR023299">
    <property type="entry name" value="ATPase_P-typ_cyto_dom_N"/>
</dbReference>
<dbReference type="Pfam" id="PF00689">
    <property type="entry name" value="Cation_ATPase_C"/>
    <property type="match status" value="1"/>
</dbReference>
<dbReference type="SFLD" id="SFLDF00027">
    <property type="entry name" value="p-type_atpase"/>
    <property type="match status" value="1"/>
</dbReference>
<evidence type="ECO:0000256" key="12">
    <source>
        <dbReference type="ARBA" id="ARBA00037422"/>
    </source>
</evidence>
<keyword evidence="11" id="KW-0739">Sodium transport</keyword>
<evidence type="ECO:0000256" key="14">
    <source>
        <dbReference type="ARBA" id="ARBA00039096"/>
    </source>
</evidence>
<keyword evidence="3" id="KW-0630">Potassium</keyword>
<evidence type="ECO:0000259" key="17">
    <source>
        <dbReference type="SMART" id="SM00831"/>
    </source>
</evidence>
<dbReference type="InterPro" id="IPR023214">
    <property type="entry name" value="HAD_sf"/>
</dbReference>
<evidence type="ECO:0000256" key="6">
    <source>
        <dbReference type="ARBA" id="ARBA00022840"/>
    </source>
</evidence>
<evidence type="ECO:0000256" key="15">
    <source>
        <dbReference type="SAM" id="MobiDB-lite"/>
    </source>
</evidence>
<dbReference type="PRINTS" id="PR00119">
    <property type="entry name" value="CATATPASE"/>
</dbReference>
<evidence type="ECO:0000256" key="1">
    <source>
        <dbReference type="ARBA" id="ARBA00004651"/>
    </source>
</evidence>
<feature type="transmembrane region" description="Helical" evidence="16">
    <location>
        <begin position="812"/>
        <end position="833"/>
    </location>
</feature>
<comment type="function">
    <text evidence="12">This is the catalytic component of the active enzyme, which catalyzes the hydrolysis of ATP coupled with the exchange of sodium and potassium ions across the plasma membrane. This action creates the electrochemical gradient of sodium and potassium ions, providing the energy for active transport of various nutrients.</text>
</comment>
<dbReference type="Gene3D" id="3.40.50.1000">
    <property type="entry name" value="HAD superfamily/HAD-like"/>
    <property type="match status" value="1"/>
</dbReference>
<dbReference type="EC" id="7.2.2.13" evidence="14"/>
<dbReference type="InterPro" id="IPR044492">
    <property type="entry name" value="P_typ_ATPase_HD_dom"/>
</dbReference>
<dbReference type="SUPFAM" id="SSF81665">
    <property type="entry name" value="Calcium ATPase, transmembrane domain M"/>
    <property type="match status" value="1"/>
</dbReference>
<dbReference type="InterPro" id="IPR050510">
    <property type="entry name" value="Cation_transp_ATPase_P-type"/>
</dbReference>
<evidence type="ECO:0000256" key="9">
    <source>
        <dbReference type="ARBA" id="ARBA00023053"/>
    </source>
</evidence>
<dbReference type="InterPro" id="IPR018303">
    <property type="entry name" value="ATPase_P-typ_P_site"/>
</dbReference>
<evidence type="ECO:0000313" key="19">
    <source>
        <dbReference type="Proteomes" id="UP001153292"/>
    </source>
</evidence>
<accession>A0ABN8AVB6</accession>
<dbReference type="Gene3D" id="1.20.1110.10">
    <property type="entry name" value="Calcium-transporting ATPase, transmembrane domain"/>
    <property type="match status" value="1"/>
</dbReference>
<dbReference type="Proteomes" id="UP001153292">
    <property type="component" value="Chromosome 12"/>
</dbReference>
<keyword evidence="2" id="KW-1003">Cell membrane</keyword>
<reference evidence="18" key="1">
    <citation type="submission" date="2021-12" db="EMBL/GenBank/DDBJ databases">
        <authorList>
            <person name="King R."/>
        </authorList>
    </citation>
    <scope>NUCLEOTIDE SEQUENCE</scope>
</reference>
<dbReference type="InterPro" id="IPR023298">
    <property type="entry name" value="ATPase_P-typ_TM_dom_sf"/>
</dbReference>
<name>A0ABN8AVB6_CHISP</name>